<dbReference type="CDD" id="cd00081">
    <property type="entry name" value="Hint"/>
    <property type="match status" value="1"/>
</dbReference>
<name>A0A6N7Q260_9BACT</name>
<dbReference type="Proteomes" id="UP000440224">
    <property type="component" value="Unassembled WGS sequence"/>
</dbReference>
<dbReference type="Gene3D" id="2.170.16.10">
    <property type="entry name" value="Hedgehog/Intein (Hint) domain"/>
    <property type="match status" value="1"/>
</dbReference>
<evidence type="ECO:0008006" key="3">
    <source>
        <dbReference type="Google" id="ProtNLM"/>
    </source>
</evidence>
<sequence>MKRAGSIFGMGLVFFGIGVAAMGCSGAPDTADPIEMMGAEEGESRVEPADGPYMRALVEKAGKQGAVKIDLADDRQFGFLKERMARNDINAETAPRVFERLQLARDKAVAIKTGKVHPSVATASAGAADRCGIYIVNERLDATAFSSMARGSCIGGATYSYVDQYLYDASWNMLDFDYKEEWNKGIAADVRLSAVPPSTKGVFAEGVVYHETTTTVEAYYYATSVLVNHMILDAPSSAMAPELPGAQAVKGPEMASAVDHQYTLDAPRDFTGDKSIMMCLDRNTYSTDCDYKHTDTGACSSLALCEGNTAKFPVNTPTYDFSKLYMPMQGSSKLIHGPNVNADNPWEIQSAKAWVTMRTAGADTPAGGLCEGSLTDLTGAPKVVLKEGIVAFQKRYQIVINPFAPALGNVAWEDHCTDNGKQIDLDVEVTLYQPNNALGETLVYNWTTRPTTQNPSAPPMSIWWGCLPTGTEISLADGKRAPIERIGVGQQVVSDDHGRTLTVVDVVEGAERRPLVRVVDDRGHVLTMTTTHAVPLANAHIVQAQEMQVGDQVIGKDGLSTIVSVERIEYEGPVYNLVLGTADELGGVSKQGTTMFANGVLVGDSRLQGAITQLRSDEAALADRVASLPVEFKEDYRLSMIREQKRAAKR</sequence>
<dbReference type="RefSeq" id="WP_153821863.1">
    <property type="nucleotide sequence ID" value="NZ_WJIE01000007.1"/>
</dbReference>
<organism evidence="1 2">
    <name type="scientific">Polyangium spumosum</name>
    <dbReference type="NCBI Taxonomy" id="889282"/>
    <lineage>
        <taxon>Bacteria</taxon>
        <taxon>Pseudomonadati</taxon>
        <taxon>Myxococcota</taxon>
        <taxon>Polyangia</taxon>
        <taxon>Polyangiales</taxon>
        <taxon>Polyangiaceae</taxon>
        <taxon>Polyangium</taxon>
    </lineage>
</organism>
<keyword evidence="2" id="KW-1185">Reference proteome</keyword>
<reference evidence="1 2" key="1">
    <citation type="submission" date="2019-10" db="EMBL/GenBank/DDBJ databases">
        <title>A soil myxobacterium in the family Polyangiaceae.</title>
        <authorList>
            <person name="Li Y."/>
            <person name="Wang J."/>
        </authorList>
    </citation>
    <scope>NUCLEOTIDE SEQUENCE [LARGE SCALE GENOMIC DNA]</scope>
    <source>
        <strain evidence="1 2">DSM 14734</strain>
    </source>
</reference>
<dbReference type="PROSITE" id="PS51257">
    <property type="entry name" value="PROKAR_LIPOPROTEIN"/>
    <property type="match status" value="1"/>
</dbReference>
<dbReference type="EMBL" id="WJIE01000007">
    <property type="protein sequence ID" value="MRG95031.1"/>
    <property type="molecule type" value="Genomic_DNA"/>
</dbReference>
<evidence type="ECO:0000313" key="1">
    <source>
        <dbReference type="EMBL" id="MRG95031.1"/>
    </source>
</evidence>
<dbReference type="PROSITE" id="PS50817">
    <property type="entry name" value="INTEIN_N_TER"/>
    <property type="match status" value="1"/>
</dbReference>
<protein>
    <recommendedName>
        <fullName evidence="3">Hint domain-containing protein</fullName>
    </recommendedName>
</protein>
<proteinExistence type="predicted"/>
<comment type="caution">
    <text evidence="1">The sequence shown here is derived from an EMBL/GenBank/DDBJ whole genome shotgun (WGS) entry which is preliminary data.</text>
</comment>
<dbReference type="InterPro" id="IPR006141">
    <property type="entry name" value="Intein_N"/>
</dbReference>
<evidence type="ECO:0000313" key="2">
    <source>
        <dbReference type="Proteomes" id="UP000440224"/>
    </source>
</evidence>
<gene>
    <name evidence="1" type="ORF">GF068_24375</name>
</gene>
<dbReference type="SUPFAM" id="SSF51294">
    <property type="entry name" value="Hedgehog/intein (Hint) domain"/>
    <property type="match status" value="1"/>
</dbReference>
<dbReference type="AlphaFoldDB" id="A0A6N7Q260"/>
<dbReference type="InterPro" id="IPR036844">
    <property type="entry name" value="Hint_dom_sf"/>
</dbReference>
<dbReference type="GO" id="GO:0016539">
    <property type="term" value="P:intein-mediated protein splicing"/>
    <property type="evidence" value="ECO:0007669"/>
    <property type="project" value="InterPro"/>
</dbReference>
<accession>A0A6N7Q260</accession>
<dbReference type="OrthoDB" id="5521784at2"/>